<keyword evidence="4" id="KW-1133">Transmembrane helix</keyword>
<feature type="compositionally biased region" description="Low complexity" evidence="3">
    <location>
        <begin position="366"/>
        <end position="387"/>
    </location>
</feature>
<feature type="compositionally biased region" description="Polar residues" evidence="3">
    <location>
        <begin position="248"/>
        <end position="258"/>
    </location>
</feature>
<feature type="region of interest" description="Disordered" evidence="3">
    <location>
        <begin position="42"/>
        <end position="128"/>
    </location>
</feature>
<feature type="domain" description="FH2" evidence="6">
    <location>
        <begin position="461"/>
        <end position="888"/>
    </location>
</feature>
<dbReference type="STRING" id="81985.R0HAY4"/>
<dbReference type="EMBL" id="KB870808">
    <property type="protein sequence ID" value="EOA26544.1"/>
    <property type="molecule type" value="Genomic_DNA"/>
</dbReference>
<keyword evidence="5" id="KW-0732">Signal</keyword>
<organism evidence="7 8">
    <name type="scientific">Capsella rubella</name>
    <dbReference type="NCBI Taxonomy" id="81985"/>
    <lineage>
        <taxon>Eukaryota</taxon>
        <taxon>Viridiplantae</taxon>
        <taxon>Streptophyta</taxon>
        <taxon>Embryophyta</taxon>
        <taxon>Tracheophyta</taxon>
        <taxon>Spermatophyta</taxon>
        <taxon>Magnoliopsida</taxon>
        <taxon>eudicotyledons</taxon>
        <taxon>Gunneridae</taxon>
        <taxon>Pentapetalae</taxon>
        <taxon>rosids</taxon>
        <taxon>malvids</taxon>
        <taxon>Brassicales</taxon>
        <taxon>Brassicaceae</taxon>
        <taxon>Camelineae</taxon>
        <taxon>Capsella</taxon>
    </lineage>
</organism>
<evidence type="ECO:0000256" key="4">
    <source>
        <dbReference type="SAM" id="Phobius"/>
    </source>
</evidence>
<feature type="signal peptide" evidence="5">
    <location>
        <begin position="1"/>
        <end position="21"/>
    </location>
</feature>
<feature type="compositionally biased region" description="Pro residues" evidence="3">
    <location>
        <begin position="441"/>
        <end position="451"/>
    </location>
</feature>
<feature type="compositionally biased region" description="Pro residues" evidence="3">
    <location>
        <begin position="43"/>
        <end position="59"/>
    </location>
</feature>
<gene>
    <name evidence="7" type="ORF">CARUB_v10022602mg</name>
</gene>
<evidence type="ECO:0000256" key="1">
    <source>
        <dbReference type="ARBA" id="ARBA00025793"/>
    </source>
</evidence>
<evidence type="ECO:0000313" key="7">
    <source>
        <dbReference type="EMBL" id="EOA26544.1"/>
    </source>
</evidence>
<protein>
    <recommendedName>
        <fullName evidence="2">Formin-like protein</fullName>
    </recommendedName>
</protein>
<evidence type="ECO:0000259" key="6">
    <source>
        <dbReference type="PROSITE" id="PS51444"/>
    </source>
</evidence>
<proteinExistence type="inferred from homology"/>
<dbReference type="GO" id="GO:0045010">
    <property type="term" value="P:actin nucleation"/>
    <property type="evidence" value="ECO:0007669"/>
    <property type="project" value="InterPro"/>
</dbReference>
<evidence type="ECO:0000256" key="2">
    <source>
        <dbReference type="RuleBase" id="RU361260"/>
    </source>
</evidence>
<feature type="compositionally biased region" description="Polar residues" evidence="3">
    <location>
        <begin position="304"/>
        <end position="314"/>
    </location>
</feature>
<dbReference type="eggNOG" id="KOG1922">
    <property type="taxonomic scope" value="Eukaryota"/>
</dbReference>
<reference evidence="8" key="1">
    <citation type="journal article" date="2013" name="Nat. Genet.">
        <title>The Capsella rubella genome and the genomic consequences of rapid mating system evolution.</title>
        <authorList>
            <person name="Slotte T."/>
            <person name="Hazzouri K.M."/>
            <person name="Agren J.A."/>
            <person name="Koenig D."/>
            <person name="Maumus F."/>
            <person name="Guo Y.L."/>
            <person name="Steige K."/>
            <person name="Platts A.E."/>
            <person name="Escobar J.S."/>
            <person name="Newman L.K."/>
            <person name="Wang W."/>
            <person name="Mandakova T."/>
            <person name="Vello E."/>
            <person name="Smith L.M."/>
            <person name="Henz S.R."/>
            <person name="Steffen J."/>
            <person name="Takuno S."/>
            <person name="Brandvain Y."/>
            <person name="Coop G."/>
            <person name="Andolfatto P."/>
            <person name="Hu T.T."/>
            <person name="Blanchette M."/>
            <person name="Clark R.M."/>
            <person name="Quesneville H."/>
            <person name="Nordborg M."/>
            <person name="Gaut B.S."/>
            <person name="Lysak M.A."/>
            <person name="Jenkins J."/>
            <person name="Grimwood J."/>
            <person name="Chapman J."/>
            <person name="Prochnik S."/>
            <person name="Shu S."/>
            <person name="Rokhsar D."/>
            <person name="Schmutz J."/>
            <person name="Weigel D."/>
            <person name="Wright S.I."/>
        </authorList>
    </citation>
    <scope>NUCLEOTIDE SEQUENCE [LARGE SCALE GENOMIC DNA]</scope>
    <source>
        <strain evidence="8">cv. Monte Gargano</strain>
    </source>
</reference>
<feature type="chain" id="PRO_5004341699" description="Formin-like protein" evidence="5">
    <location>
        <begin position="22"/>
        <end position="917"/>
    </location>
</feature>
<keyword evidence="4" id="KW-0812">Transmembrane</keyword>
<feature type="region of interest" description="Disordered" evidence="3">
    <location>
        <begin position="248"/>
        <end position="468"/>
    </location>
</feature>
<evidence type="ECO:0000256" key="3">
    <source>
        <dbReference type="SAM" id="MobiDB-lite"/>
    </source>
</evidence>
<evidence type="ECO:0000256" key="5">
    <source>
        <dbReference type="SAM" id="SignalP"/>
    </source>
</evidence>
<dbReference type="Gene3D" id="1.20.58.2220">
    <property type="entry name" value="Formin, FH2 domain"/>
    <property type="match status" value="1"/>
</dbReference>
<sequence length="917" mass="100351">MTKIPLCSIFAVLCFFSSSSAADQRLHSRHLLHQPFFPVITAAPPPFQQPTSSQPPSPSPHAHHHHKKHPTTTPPPPPHEKHLFSAIANPPPPPPSPPHPNPFFPSSDPASTASHPPPAPPPPASLPTFPANISSLLFPTHQSPSKRHSNNNYISKLVTITASAISAAALLSLFAVIIIFIRRTRHRRRSSPADDTKSTRSDALQLFNASPSDGSLKQKQHQQPPKYTSSHTSSEFLYLGTLVNSRSGGLEQQKSPISMSGGVTGVLELPPPASSSSSSSYSQYQKLGSPELRPLPPLPKLPSFTPTYKSTEQLNPKRQDFDGDDYENDEFFSPRGSSGRKQSPTRVWASIMRDSDVDQIGNKGISDSGSKSASPANSASSLNASPGTSLKAKSMSPPLSRHSHNSLSDGVGKRLCPARPPPPPPPPSHSLEIPATVSLSPPIPATMPLSPPVRDSDPDSDKKEEILKPKLKPLHWDKVRASSSRAMVWDQIISNSFQVNEEMIETLFKVNDPSSRTRDAVVQSTNQENRFLDPRKSHNIAILLRALNVTADEVCEALVEGNSDTLGPELLECLLKMAPTKEEEDKLKELKDDDDGSPSKMGPAEKFLKALLNIPFAFKRIDAMLYIVNSESETEYLKRSFDTIEAACGELKNTRMFLKLLEAVLKTGNRMNIGTNRGDAHAFKLDTLLKLVDIKGTDGKTTLLHFVVQEIIKFEGARVPFTPTQSHIGNNMAEQSAFQDDLELKKLGLQVVSGLSSQLINVKKAAAMDSNSLINETAEIASGITKVKEVIAELKQETGVERFLESMNSFLNKAEKEITEIQSQGDNVMKMVKEVTEYFHGNSETHPFRIFAVVRDFLTILDQVCKEVGRVNERTVYGSVPRHSLSNQTTTPLFPLVNSNNSQLSPSGSIDDEDGSF</sequence>
<evidence type="ECO:0000313" key="8">
    <source>
        <dbReference type="Proteomes" id="UP000029121"/>
    </source>
</evidence>
<dbReference type="PANTHER" id="PTHR23213:SF368">
    <property type="entry name" value="HISTONE H3-K79 METHYLTRANSFERASE"/>
    <property type="match status" value="1"/>
</dbReference>
<dbReference type="PANTHER" id="PTHR23213">
    <property type="entry name" value="FORMIN-RELATED"/>
    <property type="match status" value="1"/>
</dbReference>
<feature type="compositionally biased region" description="Pro residues" evidence="3">
    <location>
        <begin position="89"/>
        <end position="103"/>
    </location>
</feature>
<feature type="compositionally biased region" description="Polar residues" evidence="3">
    <location>
        <begin position="335"/>
        <end position="345"/>
    </location>
</feature>
<feature type="compositionally biased region" description="Polar residues" evidence="3">
    <location>
        <begin position="891"/>
        <end position="908"/>
    </location>
</feature>
<feature type="compositionally biased region" description="Low complexity" evidence="3">
    <location>
        <begin position="104"/>
        <end position="114"/>
    </location>
</feature>
<keyword evidence="8" id="KW-1185">Reference proteome</keyword>
<dbReference type="InterPro" id="IPR027643">
    <property type="entry name" value="Formin-like_plant"/>
</dbReference>
<dbReference type="GO" id="GO:0051015">
    <property type="term" value="F:actin filament binding"/>
    <property type="evidence" value="ECO:0007669"/>
    <property type="project" value="InterPro"/>
</dbReference>
<comment type="similarity">
    <text evidence="1">Belongs to the formin-like family. Class-I subfamily.</text>
</comment>
<dbReference type="OrthoDB" id="1668162at2759"/>
<dbReference type="SMART" id="SM00498">
    <property type="entry name" value="FH2"/>
    <property type="match status" value="1"/>
</dbReference>
<feature type="transmembrane region" description="Helical" evidence="4">
    <location>
        <begin position="157"/>
        <end position="181"/>
    </location>
</feature>
<feature type="compositionally biased region" description="Basic and acidic residues" evidence="3">
    <location>
        <begin position="454"/>
        <end position="468"/>
    </location>
</feature>
<name>R0HAY4_9BRAS</name>
<dbReference type="InterPro" id="IPR042201">
    <property type="entry name" value="FH2_Formin_sf"/>
</dbReference>
<dbReference type="AlphaFoldDB" id="R0HAY4"/>
<feature type="compositionally biased region" description="Low complexity" evidence="3">
    <location>
        <begin position="274"/>
        <end position="292"/>
    </location>
</feature>
<feature type="compositionally biased region" description="Pro residues" evidence="3">
    <location>
        <begin position="418"/>
        <end position="428"/>
    </location>
</feature>
<dbReference type="KEGG" id="crb:17889978"/>
<feature type="compositionally biased region" description="Pro residues" evidence="3">
    <location>
        <begin position="115"/>
        <end position="125"/>
    </location>
</feature>
<feature type="region of interest" description="Disordered" evidence="3">
    <location>
        <begin position="207"/>
        <end position="232"/>
    </location>
</feature>
<dbReference type="PROSITE" id="PS51444">
    <property type="entry name" value="FH2"/>
    <property type="match status" value="1"/>
</dbReference>
<dbReference type="InterPro" id="IPR015425">
    <property type="entry name" value="FH2_Formin"/>
</dbReference>
<dbReference type="Pfam" id="PF02181">
    <property type="entry name" value="FH2"/>
    <property type="match status" value="1"/>
</dbReference>
<dbReference type="Proteomes" id="UP000029121">
    <property type="component" value="Unassembled WGS sequence"/>
</dbReference>
<accession>R0HAY4</accession>
<dbReference type="SUPFAM" id="SSF101447">
    <property type="entry name" value="Formin homology 2 domain (FH2 domain)"/>
    <property type="match status" value="1"/>
</dbReference>
<feature type="region of interest" description="Disordered" evidence="3">
    <location>
        <begin position="891"/>
        <end position="917"/>
    </location>
</feature>
<keyword evidence="4" id="KW-0472">Membrane</keyword>
<feature type="compositionally biased region" description="Basic residues" evidence="3">
    <location>
        <begin position="61"/>
        <end position="70"/>
    </location>
</feature>